<organism evidence="2 3">
    <name type="scientific">Eimeria praecox</name>
    <dbReference type="NCBI Taxonomy" id="51316"/>
    <lineage>
        <taxon>Eukaryota</taxon>
        <taxon>Sar</taxon>
        <taxon>Alveolata</taxon>
        <taxon>Apicomplexa</taxon>
        <taxon>Conoidasida</taxon>
        <taxon>Coccidia</taxon>
        <taxon>Eucoccidiorida</taxon>
        <taxon>Eimeriorina</taxon>
        <taxon>Eimeriidae</taxon>
        <taxon>Eimeria</taxon>
    </lineage>
</organism>
<evidence type="ECO:0000313" key="2">
    <source>
        <dbReference type="EMBL" id="CDI77997.1"/>
    </source>
</evidence>
<evidence type="ECO:0000313" key="3">
    <source>
        <dbReference type="Proteomes" id="UP000018201"/>
    </source>
</evidence>
<dbReference type="Proteomes" id="UP000018201">
    <property type="component" value="Unassembled WGS sequence"/>
</dbReference>
<sequence>MMKKEGGVLGLQSERLSREEAVDDKKRRINAGDSDDEFEDANWDTVGFDASTEDSHIHIKTCRLLACYDSREKFTLEFNNTERHYKGQEFPFGRIDAELREL</sequence>
<dbReference type="VEuPathDB" id="ToxoDB:EPH_0048250"/>
<accession>U6GEM3</accession>
<keyword evidence="3" id="KW-1185">Reference proteome</keyword>
<protein>
    <submittedName>
        <fullName evidence="2">Uncharacterized protein</fullName>
    </submittedName>
</protein>
<name>U6GEM3_9EIME</name>
<proteinExistence type="predicted"/>
<dbReference type="OrthoDB" id="347397at2759"/>
<reference evidence="2" key="2">
    <citation type="submission" date="2013-10" db="EMBL/GenBank/DDBJ databases">
        <authorList>
            <person name="Aslett M."/>
        </authorList>
    </citation>
    <scope>NUCLEOTIDE SEQUENCE [LARGE SCALE GENOMIC DNA]</scope>
    <source>
        <strain evidence="2">Houghton</strain>
    </source>
</reference>
<evidence type="ECO:0000256" key="1">
    <source>
        <dbReference type="SAM" id="MobiDB-lite"/>
    </source>
</evidence>
<dbReference type="AlphaFoldDB" id="U6GEM3"/>
<gene>
    <name evidence="2" type="ORF">EPH_0048250</name>
</gene>
<dbReference type="EMBL" id="HG691569">
    <property type="protein sequence ID" value="CDI77997.1"/>
    <property type="molecule type" value="Genomic_DNA"/>
</dbReference>
<reference evidence="2" key="1">
    <citation type="submission" date="2013-10" db="EMBL/GenBank/DDBJ databases">
        <title>Genomic analysis of the causative agents of coccidiosis in chickens.</title>
        <authorList>
            <person name="Reid A.J."/>
            <person name="Blake D."/>
            <person name="Billington K."/>
            <person name="Browne H."/>
            <person name="Dunn M."/>
            <person name="Hung S."/>
            <person name="Kawahara F."/>
            <person name="Miranda-Saavedra D."/>
            <person name="Mourier T."/>
            <person name="Nagra H."/>
            <person name="Otto T.D."/>
            <person name="Rawlings N."/>
            <person name="Sanchez A."/>
            <person name="Sanders M."/>
            <person name="Subramaniam C."/>
            <person name="Tay Y."/>
            <person name="Dear P."/>
            <person name="Doerig C."/>
            <person name="Gruber A."/>
            <person name="Parkinson J."/>
            <person name="Shirley M."/>
            <person name="Wan K.L."/>
            <person name="Berriman M."/>
            <person name="Tomley F."/>
            <person name="Pain A."/>
        </authorList>
    </citation>
    <scope>NUCLEOTIDE SEQUENCE [LARGE SCALE GENOMIC DNA]</scope>
    <source>
        <strain evidence="2">Houghton</strain>
    </source>
</reference>
<feature type="compositionally biased region" description="Basic and acidic residues" evidence="1">
    <location>
        <begin position="15"/>
        <end position="26"/>
    </location>
</feature>
<feature type="region of interest" description="Disordered" evidence="1">
    <location>
        <begin position="1"/>
        <end position="34"/>
    </location>
</feature>